<dbReference type="FunFam" id="3.40.50.1000:FF:000036">
    <property type="entry name" value="HAD family hydrolase"/>
    <property type="match status" value="1"/>
</dbReference>
<evidence type="ECO:0000313" key="8">
    <source>
        <dbReference type="Proteomes" id="UP000178367"/>
    </source>
</evidence>
<organism evidence="7 8">
    <name type="scientific">Candidatus Falkowbacteria bacterium RIFOXYA2_FULL_47_19</name>
    <dbReference type="NCBI Taxonomy" id="1797994"/>
    <lineage>
        <taxon>Bacteria</taxon>
        <taxon>Candidatus Falkowiibacteriota</taxon>
    </lineage>
</organism>
<dbReference type="PRINTS" id="PR00413">
    <property type="entry name" value="HADHALOGNASE"/>
</dbReference>
<dbReference type="PANTHER" id="PTHR46193">
    <property type="entry name" value="6-PHOSPHOGLUCONATE PHOSPHATASE"/>
    <property type="match status" value="1"/>
</dbReference>
<reference evidence="7 8" key="1">
    <citation type="journal article" date="2016" name="Nat. Commun.">
        <title>Thousands of microbial genomes shed light on interconnected biogeochemical processes in an aquifer system.</title>
        <authorList>
            <person name="Anantharaman K."/>
            <person name="Brown C.T."/>
            <person name="Hug L.A."/>
            <person name="Sharon I."/>
            <person name="Castelle C.J."/>
            <person name="Probst A.J."/>
            <person name="Thomas B.C."/>
            <person name="Singh A."/>
            <person name="Wilkins M.J."/>
            <person name="Karaoz U."/>
            <person name="Brodie E.L."/>
            <person name="Williams K.H."/>
            <person name="Hubbard S.S."/>
            <person name="Banfield J.F."/>
        </authorList>
    </citation>
    <scope>NUCLEOTIDE SEQUENCE [LARGE SCALE GENOMIC DNA]</scope>
</reference>
<evidence type="ECO:0000313" key="7">
    <source>
        <dbReference type="EMBL" id="OGF27712.1"/>
    </source>
</evidence>
<dbReference type="GO" id="GO:0046872">
    <property type="term" value="F:metal ion binding"/>
    <property type="evidence" value="ECO:0007669"/>
    <property type="project" value="UniProtKB-KW"/>
</dbReference>
<dbReference type="InterPro" id="IPR006439">
    <property type="entry name" value="HAD-SF_hydro_IA"/>
</dbReference>
<dbReference type="SFLD" id="SFLDG01135">
    <property type="entry name" value="C1.5.6:_HAD__Beta-PGM__Phospha"/>
    <property type="match status" value="1"/>
</dbReference>
<dbReference type="GO" id="GO:0016787">
    <property type="term" value="F:hydrolase activity"/>
    <property type="evidence" value="ECO:0007669"/>
    <property type="project" value="UniProtKB-KW"/>
</dbReference>
<dbReference type="Gene3D" id="1.10.150.240">
    <property type="entry name" value="Putative phosphatase, domain 2"/>
    <property type="match status" value="1"/>
</dbReference>
<gene>
    <name evidence="7" type="ORF">A2227_04005</name>
</gene>
<proteinExistence type="inferred from homology"/>
<dbReference type="EMBL" id="MFGB01000006">
    <property type="protein sequence ID" value="OGF27712.1"/>
    <property type="molecule type" value="Genomic_DNA"/>
</dbReference>
<dbReference type="Gene3D" id="3.40.50.1000">
    <property type="entry name" value="HAD superfamily/HAD-like"/>
    <property type="match status" value="1"/>
</dbReference>
<keyword evidence="3" id="KW-0479">Metal-binding</keyword>
<dbReference type="InterPro" id="IPR023198">
    <property type="entry name" value="PGP-like_dom2"/>
</dbReference>
<dbReference type="Pfam" id="PF13419">
    <property type="entry name" value="HAD_2"/>
    <property type="match status" value="1"/>
</dbReference>
<protein>
    <recommendedName>
        <fullName evidence="9">HAD family phosphatase</fullName>
    </recommendedName>
</protein>
<dbReference type="SFLD" id="SFLDG01129">
    <property type="entry name" value="C1.5:_HAD__Beta-PGM__Phosphata"/>
    <property type="match status" value="1"/>
</dbReference>
<dbReference type="InterPro" id="IPR023214">
    <property type="entry name" value="HAD_sf"/>
</dbReference>
<accession>A0A1F5SLZ4</accession>
<evidence type="ECO:0000256" key="2">
    <source>
        <dbReference type="ARBA" id="ARBA00006171"/>
    </source>
</evidence>
<dbReference type="Proteomes" id="UP000178367">
    <property type="component" value="Unassembled WGS sequence"/>
</dbReference>
<evidence type="ECO:0000256" key="6">
    <source>
        <dbReference type="ARBA" id="ARBA00023277"/>
    </source>
</evidence>
<name>A0A1F5SLZ4_9BACT</name>
<dbReference type="SFLD" id="SFLDS00003">
    <property type="entry name" value="Haloacid_Dehalogenase"/>
    <property type="match status" value="1"/>
</dbReference>
<keyword evidence="5" id="KW-0460">Magnesium</keyword>
<dbReference type="InterPro" id="IPR036412">
    <property type="entry name" value="HAD-like_sf"/>
</dbReference>
<dbReference type="InterPro" id="IPR041492">
    <property type="entry name" value="HAD_2"/>
</dbReference>
<evidence type="ECO:0000256" key="1">
    <source>
        <dbReference type="ARBA" id="ARBA00001946"/>
    </source>
</evidence>
<comment type="caution">
    <text evidence="7">The sequence shown here is derived from an EMBL/GenBank/DDBJ whole genome shotgun (WGS) entry which is preliminary data.</text>
</comment>
<keyword evidence="6" id="KW-0119">Carbohydrate metabolism</keyword>
<dbReference type="STRING" id="1797994.A2227_04005"/>
<dbReference type="InterPro" id="IPR051600">
    <property type="entry name" value="Beta-PGM-like"/>
</dbReference>
<dbReference type="NCBIfam" id="TIGR01509">
    <property type="entry name" value="HAD-SF-IA-v3"/>
    <property type="match status" value="1"/>
</dbReference>
<evidence type="ECO:0000256" key="4">
    <source>
        <dbReference type="ARBA" id="ARBA00022801"/>
    </source>
</evidence>
<dbReference type="SUPFAM" id="SSF56784">
    <property type="entry name" value="HAD-like"/>
    <property type="match status" value="1"/>
</dbReference>
<sequence length="216" mass="23993">MSTLKITTIIFDLDGTLSDTNKIQSAVEAEILNRYGVKISAAEIGRRFSGVKTSEFFRELLRGQDLDIDGIIEEKWRRVISLAKREAGPIPGALELVEYFKEAEFGLALASSSRKEYVMAVLNKLGLKDKFKTITSGDEVEKGKPDPAIFLLAAKKMGVRPEECLVFEDAMSGMTAAKRAGMKCVGLIARDDEREYPADVLVHDWADMENIKSILK</sequence>
<comment type="cofactor">
    <cofactor evidence="1">
        <name>Mg(2+)</name>
        <dbReference type="ChEBI" id="CHEBI:18420"/>
    </cofactor>
</comment>
<evidence type="ECO:0000256" key="5">
    <source>
        <dbReference type="ARBA" id="ARBA00022842"/>
    </source>
</evidence>
<dbReference type="PANTHER" id="PTHR46193:SF18">
    <property type="entry name" value="HEXITOL PHOSPHATASE B"/>
    <property type="match status" value="1"/>
</dbReference>
<comment type="similarity">
    <text evidence="2">Belongs to the HAD-like hydrolase superfamily. CbbY/CbbZ/Gph/YieH family.</text>
</comment>
<evidence type="ECO:0000256" key="3">
    <source>
        <dbReference type="ARBA" id="ARBA00022723"/>
    </source>
</evidence>
<dbReference type="NCBIfam" id="TIGR01549">
    <property type="entry name" value="HAD-SF-IA-v1"/>
    <property type="match status" value="1"/>
</dbReference>
<evidence type="ECO:0008006" key="9">
    <source>
        <dbReference type="Google" id="ProtNLM"/>
    </source>
</evidence>
<dbReference type="AlphaFoldDB" id="A0A1F5SLZ4"/>
<keyword evidence="4" id="KW-0378">Hydrolase</keyword>